<name>A0AAU9DR69_9LACO</name>
<dbReference type="SUPFAM" id="SSF52058">
    <property type="entry name" value="L domain-like"/>
    <property type="match status" value="1"/>
</dbReference>
<dbReference type="NCBIfam" id="TIGR02167">
    <property type="entry name" value="Liste_lipo_26"/>
    <property type="match status" value="5"/>
</dbReference>
<dbReference type="EMBL" id="AP026801">
    <property type="protein sequence ID" value="BDR56133.1"/>
    <property type="molecule type" value="Genomic_DNA"/>
</dbReference>
<sequence length="1014" mass="111665">MVAFPGGGRLANKLTPSFSDPLKQLSLPKIQPRGISSVINSTVVTPGSFQMTGQSYWNDTDNRNDVNLTWVPPTNISGGYHVEKDTSPSFTTANEIGTNYGKHFNILNVAPKTAAAETWFKNWMKMTNVDGTGPVDQGLFNITTVWLKDFNDNPGMLKNPDGTYKYDSIFFGASDWNSDNYDPDNQDLNEASYQATKAFGDTGRAITMGHDTVEGFAWTGLPNVPYHTYFNRFASSLGVQVSADYKPVGSDKIQVATPGSLTEQPYFLDPTVTYQVSPSHSFSSYFMYNSGAIRWLKYDPANITSGKYEELKDANGNVIGDNNWYLVSKNNYAQIQTGHTVNQCTPQEAEVIFNMIYYTSSLNTSTNGKDIMTKDTAAPNAPTLVSSSVVNDNASLRIDANDNATDYYYRARADTSAGNAYSDIIKVPVMSGMRGYVYTVDDNPNGSPTIVRDPATQKVTNINLMPNSGGTDGTINLTRAADAGKYLHVVAVDNNSNVSAVKTISLSEYLWWKYESGTLTIYPHVLNANVDAQQTHPDPDDPYDDLVKWPWNDYLSQIQKVVISPGVSGNDNLIHLFYGMTNLTTIEGLANLDTSKVVNMSGVFAKCTSLTSLNIPWDTSSVVSLYRFLRGCTSLTSVKFGPAFKTSNVTSFGGMFISDTSLTDLDISKFDTKNAFDFDSMISNCYSLEQVDVSHFDTSKATQMRWMFYGDKKLKSIDVSHFDTSKVVAMPGMFFDCEELTKLDLSSFDVSKVTDFRWLFDSCLNLTSLDLSNFNIQSTASTTSMFRYTNKLWKLTLGNGTKLGSDTLLADPTAGTPITDLDNPTPVYYATNPQWREALTPATVHAPTGAARTAAQIATESQTRTDTRTYVWDQVGTQTLTSIPGSIDLGTHAGYLKNQEYISSAQNLKRTDNRNSNATSQWHIEAAVTKPFTHTTDSSKVISGDPLYYQDTDGGTTTHLTSTAQTIYNGTRSDNHPEDKNYPWTLSFKANPNDIPKAGTYNASVTFTLVNDIP</sequence>
<evidence type="ECO:0000313" key="2">
    <source>
        <dbReference type="Proteomes" id="UP001321804"/>
    </source>
</evidence>
<proteinExistence type="predicted"/>
<gene>
    <name evidence="1" type="ORF">KIMC2_06950</name>
</gene>
<dbReference type="Gene3D" id="3.80.10.10">
    <property type="entry name" value="Ribonuclease Inhibitor"/>
    <property type="match status" value="1"/>
</dbReference>
<keyword evidence="2" id="KW-1185">Reference proteome</keyword>
<dbReference type="Pfam" id="PF03382">
    <property type="entry name" value="DUF285"/>
    <property type="match status" value="2"/>
</dbReference>
<dbReference type="InterPro" id="IPR032675">
    <property type="entry name" value="LRR_dom_sf"/>
</dbReference>
<dbReference type="AlphaFoldDB" id="A0AAU9DR69"/>
<evidence type="ECO:0000313" key="1">
    <source>
        <dbReference type="EMBL" id="BDR56133.1"/>
    </source>
</evidence>
<dbReference type="Proteomes" id="UP001321804">
    <property type="component" value="Chromosome"/>
</dbReference>
<dbReference type="RefSeq" id="WP_317697997.1">
    <property type="nucleotide sequence ID" value="NZ_AP026801.1"/>
</dbReference>
<protein>
    <recommendedName>
        <fullName evidence="3">Surface protein</fullName>
    </recommendedName>
</protein>
<dbReference type="InterPro" id="IPR005046">
    <property type="entry name" value="DUF285"/>
</dbReference>
<dbReference type="KEGG" id="xak:KIMC2_06950"/>
<reference evidence="1 2" key="1">
    <citation type="journal article" date="2023" name="Microbiol. Spectr.">
        <title>Symbiosis of Carpenter Bees with Uncharacterized Lactic Acid Bacteria Showing NAD Auxotrophy.</title>
        <authorList>
            <person name="Kawasaki S."/>
            <person name="Ozawa K."/>
            <person name="Mori T."/>
            <person name="Yamamoto A."/>
            <person name="Ito M."/>
            <person name="Ohkuma M."/>
            <person name="Sakamoto M."/>
            <person name="Matsutani M."/>
        </authorList>
    </citation>
    <scope>NUCLEOTIDE SEQUENCE [LARGE SCALE GENOMIC DNA]</scope>
    <source>
        <strain evidence="1 2">KimC2</strain>
    </source>
</reference>
<accession>A0AAU9DR69</accession>
<organism evidence="1 2">
    <name type="scientific">Xylocopilactobacillus apis</name>
    <dbReference type="NCBI Taxonomy" id="2932183"/>
    <lineage>
        <taxon>Bacteria</taxon>
        <taxon>Bacillati</taxon>
        <taxon>Bacillota</taxon>
        <taxon>Bacilli</taxon>
        <taxon>Lactobacillales</taxon>
        <taxon>Lactobacillaceae</taxon>
        <taxon>Xylocopilactobacillus</taxon>
    </lineage>
</organism>
<dbReference type="InterPro" id="IPR011889">
    <property type="entry name" value="Liste_lipo_26"/>
</dbReference>
<evidence type="ECO:0008006" key="3">
    <source>
        <dbReference type="Google" id="ProtNLM"/>
    </source>
</evidence>